<proteinExistence type="predicted"/>
<evidence type="ECO:0000313" key="2">
    <source>
        <dbReference type="EMBL" id="SES00948.1"/>
    </source>
</evidence>
<gene>
    <name evidence="2" type="ORF">SAMN05216199_1771</name>
</gene>
<dbReference type="EMBL" id="FOHB01000002">
    <property type="protein sequence ID" value="SES00948.1"/>
    <property type="molecule type" value="Genomic_DNA"/>
</dbReference>
<reference evidence="3" key="1">
    <citation type="submission" date="2016-10" db="EMBL/GenBank/DDBJ databases">
        <authorList>
            <person name="Varghese N."/>
            <person name="Submissions S."/>
        </authorList>
    </citation>
    <scope>NUCLEOTIDE SEQUENCE [LARGE SCALE GENOMIC DNA]</scope>
    <source>
        <strain evidence="3">CGMCC 1.6963</strain>
    </source>
</reference>
<accession>A0A1H9TVC5</accession>
<evidence type="ECO:0008006" key="4">
    <source>
        <dbReference type="Google" id="ProtNLM"/>
    </source>
</evidence>
<keyword evidence="1" id="KW-0472">Membrane</keyword>
<dbReference type="RefSeq" id="WP_091757236.1">
    <property type="nucleotide sequence ID" value="NZ_FOHB01000002.1"/>
</dbReference>
<feature type="transmembrane region" description="Helical" evidence="1">
    <location>
        <begin position="108"/>
        <end position="128"/>
    </location>
</feature>
<keyword evidence="1" id="KW-0812">Transmembrane</keyword>
<evidence type="ECO:0000313" key="3">
    <source>
        <dbReference type="Proteomes" id="UP000199019"/>
    </source>
</evidence>
<dbReference type="Proteomes" id="UP000199019">
    <property type="component" value="Unassembled WGS sequence"/>
</dbReference>
<dbReference type="STRING" id="587636.SAMN05216199_1771"/>
<dbReference type="AlphaFoldDB" id="A0A1H9TVC5"/>
<evidence type="ECO:0000256" key="1">
    <source>
        <dbReference type="SAM" id="Phobius"/>
    </source>
</evidence>
<dbReference type="OrthoDB" id="5198533at2"/>
<protein>
    <recommendedName>
        <fullName evidence="4">Transmembrane protein</fullName>
    </recommendedName>
</protein>
<name>A0A1H9TVC5_9MICO</name>
<organism evidence="2 3">
    <name type="scientific">Pedococcus cremeus</name>
    <dbReference type="NCBI Taxonomy" id="587636"/>
    <lineage>
        <taxon>Bacteria</taxon>
        <taxon>Bacillati</taxon>
        <taxon>Actinomycetota</taxon>
        <taxon>Actinomycetes</taxon>
        <taxon>Micrococcales</taxon>
        <taxon>Intrasporangiaceae</taxon>
        <taxon>Pedococcus</taxon>
    </lineage>
</organism>
<keyword evidence="1" id="KW-1133">Transmembrane helix</keyword>
<keyword evidence="3" id="KW-1185">Reference proteome</keyword>
<sequence length="211" mass="22791">MKLYADLPVRRTAQIVADTLVLLWVALWAWVGRLVHDATQRLAEPGRTLQGAGSGFRNQMGEAGRAVSDVPLVGDRLSEPFQRAGGAGTTIEQAGTDLVDAVNHLATLLGWVTALVPIVLVVLVWGLLRLRFTRRATAAQRYIDGSADLDLFALRAMAHQPMHRIARISDDPSGAWRARDPEVVRALALLELRDSGLRPPALSPRVAGSGA</sequence>
<feature type="transmembrane region" description="Helical" evidence="1">
    <location>
        <begin position="12"/>
        <end position="31"/>
    </location>
</feature>